<dbReference type="PANTHER" id="PTHR40447:SF1">
    <property type="entry name" value="ANAEROBIC SULFITE REDUCTASE SUBUNIT A"/>
    <property type="match status" value="1"/>
</dbReference>
<evidence type="ECO:0000256" key="1">
    <source>
        <dbReference type="ARBA" id="ARBA00022723"/>
    </source>
</evidence>
<evidence type="ECO:0000256" key="3">
    <source>
        <dbReference type="ARBA" id="ARBA00023014"/>
    </source>
</evidence>
<dbReference type="InterPro" id="IPR017896">
    <property type="entry name" value="4Fe4S_Fe-S-bd"/>
</dbReference>
<keyword evidence="6" id="KW-1185">Reference proteome</keyword>
<dbReference type="PANTHER" id="PTHR40447">
    <property type="entry name" value="ANAEROBIC SULFITE REDUCTASE SUBUNIT A"/>
    <property type="match status" value="1"/>
</dbReference>
<dbReference type="GO" id="GO:0051536">
    <property type="term" value="F:iron-sulfur cluster binding"/>
    <property type="evidence" value="ECO:0007669"/>
    <property type="project" value="UniProtKB-KW"/>
</dbReference>
<dbReference type="AlphaFoldDB" id="A0A7J0BLI0"/>
<keyword evidence="2" id="KW-0408">Iron</keyword>
<feature type="domain" description="4Fe-4S ferredoxin-type" evidence="4">
    <location>
        <begin position="310"/>
        <end position="339"/>
    </location>
</feature>
<sequence>MQHKILSKDSLAEFIEALRKDYTVYAPKRDKKVPNKMVWKVLEADETPTFEFVNTDMSPKDFVFPQSECMMRFKAEGKDAMVLKPVEQDTEQRVLLNVRPCDGKGLSFMDMIFCQDEQTNDVYWRDKRERTVMIGLACNSPCPSCFCLEANCGPHHEVGLDILMVDLGVQLLLKPLTERGKAIAASLPDASAADVKAAQTKRQQAEAAMKKTIDTQHVEQRSLMELYNLPYWERVCETCINCGTCTFVCPTCHCFDIQDEVPASGGNGRRVRNWDFCMAPLFTLHTSGHNPRGKKIARVRQRFMHKYKYIPMKRDGEVGCVGCGRCVRLCPVNIDIRDVINAMNAPDTATEGQEV</sequence>
<name>A0A7J0BLI0_9BACT</name>
<dbReference type="GO" id="GO:0046872">
    <property type="term" value="F:metal ion binding"/>
    <property type="evidence" value="ECO:0007669"/>
    <property type="project" value="UniProtKB-KW"/>
</dbReference>
<evidence type="ECO:0000313" key="6">
    <source>
        <dbReference type="Proteomes" id="UP000503840"/>
    </source>
</evidence>
<dbReference type="PROSITE" id="PS00198">
    <property type="entry name" value="4FE4S_FER_1"/>
    <property type="match status" value="2"/>
</dbReference>
<evidence type="ECO:0000313" key="5">
    <source>
        <dbReference type="EMBL" id="GFM34567.1"/>
    </source>
</evidence>
<reference evidence="5 6" key="1">
    <citation type="submission" date="2020-05" db="EMBL/GenBank/DDBJ databases">
        <title>Draft genome sequence of Desulfovibrio sp. strain HN2T.</title>
        <authorList>
            <person name="Ueno A."/>
            <person name="Tamazawa S."/>
            <person name="Tamamura S."/>
            <person name="Murakami T."/>
            <person name="Kiyama T."/>
            <person name="Inomata H."/>
            <person name="Amano Y."/>
            <person name="Miyakawa K."/>
            <person name="Tamaki H."/>
            <person name="Naganuma T."/>
            <person name="Kaneko K."/>
        </authorList>
    </citation>
    <scope>NUCLEOTIDE SEQUENCE [LARGE SCALE GENOMIC DNA]</scope>
    <source>
        <strain evidence="5 6">HN2</strain>
    </source>
</reference>
<keyword evidence="1" id="KW-0479">Metal-binding</keyword>
<dbReference type="InterPro" id="IPR017900">
    <property type="entry name" value="4Fe4S_Fe_S_CS"/>
</dbReference>
<evidence type="ECO:0000256" key="2">
    <source>
        <dbReference type="ARBA" id="ARBA00023004"/>
    </source>
</evidence>
<dbReference type="SUPFAM" id="SSF46548">
    <property type="entry name" value="alpha-helical ferredoxin"/>
    <property type="match status" value="1"/>
</dbReference>
<dbReference type="PROSITE" id="PS51379">
    <property type="entry name" value="4FE4S_FER_2"/>
    <property type="match status" value="2"/>
</dbReference>
<proteinExistence type="predicted"/>
<accession>A0A7J0BLI0</accession>
<dbReference type="Pfam" id="PF17179">
    <property type="entry name" value="Fer4_22"/>
    <property type="match status" value="1"/>
</dbReference>
<comment type="caution">
    <text evidence="5">The sequence shown here is derived from an EMBL/GenBank/DDBJ whole genome shotgun (WGS) entry which is preliminary data.</text>
</comment>
<protein>
    <submittedName>
        <fullName evidence="5">Hydrogenase</fullName>
    </submittedName>
</protein>
<keyword evidence="3" id="KW-0411">Iron-sulfur</keyword>
<dbReference type="InterPro" id="IPR009051">
    <property type="entry name" value="Helical_ferredxn"/>
</dbReference>
<feature type="domain" description="4Fe-4S ferredoxin-type" evidence="4">
    <location>
        <begin position="228"/>
        <end position="260"/>
    </location>
</feature>
<dbReference type="EMBL" id="BLVO01000016">
    <property type="protein sequence ID" value="GFM34567.1"/>
    <property type="molecule type" value="Genomic_DNA"/>
</dbReference>
<dbReference type="RefSeq" id="WP_174406251.1">
    <property type="nucleotide sequence ID" value="NZ_BLVO01000016.1"/>
</dbReference>
<dbReference type="Proteomes" id="UP000503840">
    <property type="component" value="Unassembled WGS sequence"/>
</dbReference>
<evidence type="ECO:0000259" key="4">
    <source>
        <dbReference type="PROSITE" id="PS51379"/>
    </source>
</evidence>
<gene>
    <name evidence="5" type="ORF">DSM101010T_29320</name>
</gene>
<organism evidence="5 6">
    <name type="scientific">Desulfovibrio subterraneus</name>
    <dbReference type="NCBI Taxonomy" id="2718620"/>
    <lineage>
        <taxon>Bacteria</taxon>
        <taxon>Pseudomonadati</taxon>
        <taxon>Thermodesulfobacteriota</taxon>
        <taxon>Desulfovibrionia</taxon>
        <taxon>Desulfovibrionales</taxon>
        <taxon>Desulfovibrionaceae</taxon>
        <taxon>Desulfovibrio</taxon>
    </lineage>
</organism>
<dbReference type="Gene3D" id="1.10.1060.10">
    <property type="entry name" value="Alpha-helical ferredoxin"/>
    <property type="match status" value="1"/>
</dbReference>